<keyword evidence="7" id="KW-0449">Lipoprotein</keyword>
<dbReference type="PANTHER" id="PTHR30203:SF24">
    <property type="entry name" value="BLR4935 PROTEIN"/>
    <property type="match status" value="1"/>
</dbReference>
<dbReference type="EMBL" id="JXXD01000068">
    <property type="protein sequence ID" value="KIZ36648.1"/>
    <property type="molecule type" value="Genomic_DNA"/>
</dbReference>
<dbReference type="InterPro" id="IPR010131">
    <property type="entry name" value="MdtP/NodT-like"/>
</dbReference>
<protein>
    <submittedName>
        <fullName evidence="9">Cytochrome C</fullName>
    </submittedName>
</protein>
<name>A0A0D7E722_STUST</name>
<gene>
    <name evidence="9" type="ORF">LO50_08855</name>
</gene>
<dbReference type="InterPro" id="IPR003423">
    <property type="entry name" value="OMP_efflux"/>
</dbReference>
<dbReference type="PATRIC" id="fig|316.110.peg.4309"/>
<evidence type="ECO:0000256" key="3">
    <source>
        <dbReference type="ARBA" id="ARBA00022452"/>
    </source>
</evidence>
<evidence type="ECO:0000256" key="8">
    <source>
        <dbReference type="SAM" id="Coils"/>
    </source>
</evidence>
<feature type="coiled-coil region" evidence="8">
    <location>
        <begin position="184"/>
        <end position="214"/>
    </location>
</feature>
<dbReference type="Pfam" id="PF02321">
    <property type="entry name" value="OEP"/>
    <property type="match status" value="2"/>
</dbReference>
<dbReference type="GO" id="GO:0016020">
    <property type="term" value="C:membrane"/>
    <property type="evidence" value="ECO:0007669"/>
    <property type="project" value="UniProtKB-SubCell"/>
</dbReference>
<keyword evidence="8" id="KW-0175">Coiled coil</keyword>
<evidence type="ECO:0000256" key="5">
    <source>
        <dbReference type="ARBA" id="ARBA00023139"/>
    </source>
</evidence>
<evidence type="ECO:0000256" key="7">
    <source>
        <dbReference type="ARBA" id="ARBA00023288"/>
    </source>
</evidence>
<evidence type="ECO:0000313" key="9">
    <source>
        <dbReference type="EMBL" id="KIZ36648.1"/>
    </source>
</evidence>
<organism evidence="9 10">
    <name type="scientific">Stutzerimonas stutzeri</name>
    <name type="common">Pseudomonas stutzeri</name>
    <dbReference type="NCBI Taxonomy" id="316"/>
    <lineage>
        <taxon>Bacteria</taxon>
        <taxon>Pseudomonadati</taxon>
        <taxon>Pseudomonadota</taxon>
        <taxon>Gammaproteobacteria</taxon>
        <taxon>Pseudomonadales</taxon>
        <taxon>Pseudomonadaceae</taxon>
        <taxon>Stutzerimonas</taxon>
    </lineage>
</organism>
<proteinExistence type="inferred from homology"/>
<keyword evidence="6" id="KW-0998">Cell outer membrane</keyword>
<dbReference type="PANTHER" id="PTHR30203">
    <property type="entry name" value="OUTER MEMBRANE CATION EFFLUX PROTEIN"/>
    <property type="match status" value="1"/>
</dbReference>
<comment type="caution">
    <text evidence="9">The sequence shown here is derived from an EMBL/GenBank/DDBJ whole genome shotgun (WGS) entry which is preliminary data.</text>
</comment>
<dbReference type="SUPFAM" id="SSF56954">
    <property type="entry name" value="Outer membrane efflux proteins (OEP)"/>
    <property type="match status" value="1"/>
</dbReference>
<reference evidence="9 10" key="1">
    <citation type="submission" date="2014-11" db="EMBL/GenBank/DDBJ databases">
        <title>Genomics and ecophysiology of heterotrophic nitrogen fixing bacteria isolated from estuarine surface water.</title>
        <authorList>
            <person name="Bentzon-Tilia M."/>
            <person name="Severin I."/>
            <person name="Hansen L.H."/>
            <person name="Riemann L."/>
        </authorList>
    </citation>
    <scope>NUCLEOTIDE SEQUENCE [LARGE SCALE GENOMIC DNA]</scope>
    <source>
        <strain evidence="9 10">BAL361</strain>
    </source>
</reference>
<dbReference type="RefSeq" id="WP_044314747.1">
    <property type="nucleotide sequence ID" value="NZ_JBITTV010000010.1"/>
</dbReference>
<accession>A0A0D7E722</accession>
<keyword evidence="3" id="KW-0472">Membrane</keyword>
<dbReference type="Gene3D" id="1.20.1600.10">
    <property type="entry name" value="Outer membrane efflux proteins (OEP)"/>
    <property type="match status" value="1"/>
</dbReference>
<comment type="subcellular location">
    <subcellularLocation>
        <location evidence="1">Cell outer membrane</location>
    </subcellularLocation>
</comment>
<dbReference type="GO" id="GO:0015562">
    <property type="term" value="F:efflux transmembrane transporter activity"/>
    <property type="evidence" value="ECO:0007669"/>
    <property type="project" value="InterPro"/>
</dbReference>
<comment type="similarity">
    <text evidence="2">Belongs to the outer membrane factor (OMF) (TC 1.B.17) family.</text>
</comment>
<keyword evidence="3" id="KW-1134">Transmembrane beta strand</keyword>
<evidence type="ECO:0000256" key="2">
    <source>
        <dbReference type="ARBA" id="ARBA00007613"/>
    </source>
</evidence>
<dbReference type="AlphaFoldDB" id="A0A0D7E722"/>
<evidence type="ECO:0000256" key="4">
    <source>
        <dbReference type="ARBA" id="ARBA00022692"/>
    </source>
</evidence>
<sequence length="417" mass="46489">MISRLIGKYRPFAGVVFVAAFGLPGAATGLTFDDALSLAQQQAPSLRAEASRLQAARSEAVAAGELPDPKLLLGLQNVPIEGAERWSLDEDGMTMRMVGLMQEVPNRDKRKARSDAAQASVQRAGASREVEALRVRLATAQAWIATHAVERKIQLFDQLFEENRLLAEAIRARIAGGRGQLTDSVAAKQQAALLADRQDELEQQRRQARAALVRWVGSDGNRPLFGEPPRWAIAPEQLAQRVGQHPRLTAYAPMTQVAQARIREATAEKQVDWSWEVSYLKRGREYGDMVNLQFSFDLPVFQRSRQNPRIAARYAELEQLEAEREAMTREFVERLDVELAELDRLQRALERSAEVLLPLGEEKVELAMAGYRAGISELEAVLTARNELIETRLEHIDLQGLVAIAAARLHFAYGEAR</sequence>
<dbReference type="Proteomes" id="UP000032439">
    <property type="component" value="Unassembled WGS sequence"/>
</dbReference>
<evidence type="ECO:0000313" key="10">
    <source>
        <dbReference type="Proteomes" id="UP000032439"/>
    </source>
</evidence>
<feature type="coiled-coil region" evidence="8">
    <location>
        <begin position="310"/>
        <end position="355"/>
    </location>
</feature>
<evidence type="ECO:0000256" key="6">
    <source>
        <dbReference type="ARBA" id="ARBA00023237"/>
    </source>
</evidence>
<evidence type="ECO:0000256" key="1">
    <source>
        <dbReference type="ARBA" id="ARBA00004442"/>
    </source>
</evidence>
<keyword evidence="4" id="KW-0812">Transmembrane</keyword>
<keyword evidence="5" id="KW-0564">Palmitate</keyword>